<sequence>MILNMDGREIFIDCPAYIPKMLADNNKNGEGKVTIDRYKELIITHMHADHVGGVEELAYWQYFKTENPIKLYAPKWLLQDLWTHLRTAMEESARGDGGLASMDWFFEPIPLQDKHDFGGFTVETHVTKHFPRTVAYMFDFGNFKFGYSSDTGFDRNLIEWLDRADVILHECRFGPTNVLGGDLNTLHSSIADMLTLPESFQRKTHLYHYADDTFDDDPLKPNYEIGHYRLLVQNKTLKLL</sequence>
<dbReference type="Pfam" id="PF23023">
    <property type="entry name" value="Anti-Pycsar_Apyc1"/>
    <property type="match status" value="1"/>
</dbReference>
<accession>A0ABT1C3D2</accession>
<reference evidence="1 2" key="1">
    <citation type="submission" date="2022-06" db="EMBL/GenBank/DDBJ databases">
        <title>Mesorhizobium sp. strain RP14 Genome sequencing and assembly.</title>
        <authorList>
            <person name="Kim I."/>
        </authorList>
    </citation>
    <scope>NUCLEOTIDE SEQUENCE [LARGE SCALE GENOMIC DNA]</scope>
    <source>
        <strain evidence="2">RP14(2022)</strain>
    </source>
</reference>
<organism evidence="1 2">
    <name type="scientific">Mesorhizobium liriopis</name>
    <dbReference type="NCBI Taxonomy" id="2953882"/>
    <lineage>
        <taxon>Bacteria</taxon>
        <taxon>Pseudomonadati</taxon>
        <taxon>Pseudomonadota</taxon>
        <taxon>Alphaproteobacteria</taxon>
        <taxon>Hyphomicrobiales</taxon>
        <taxon>Phyllobacteriaceae</taxon>
        <taxon>Mesorhizobium</taxon>
    </lineage>
</organism>
<dbReference type="Gene3D" id="3.60.15.10">
    <property type="entry name" value="Ribonuclease Z/Hydroxyacylglutathione hydrolase-like"/>
    <property type="match status" value="1"/>
</dbReference>
<dbReference type="SUPFAM" id="SSF56281">
    <property type="entry name" value="Metallo-hydrolase/oxidoreductase"/>
    <property type="match status" value="1"/>
</dbReference>
<comment type="caution">
    <text evidence="1">The sequence shown here is derived from an EMBL/GenBank/DDBJ whole genome shotgun (WGS) entry which is preliminary data.</text>
</comment>
<evidence type="ECO:0000313" key="1">
    <source>
        <dbReference type="EMBL" id="MCO6049330.1"/>
    </source>
</evidence>
<evidence type="ECO:0000313" key="2">
    <source>
        <dbReference type="Proteomes" id="UP001205906"/>
    </source>
</evidence>
<dbReference type="EMBL" id="JAMXQS010000003">
    <property type="protein sequence ID" value="MCO6049330.1"/>
    <property type="molecule type" value="Genomic_DNA"/>
</dbReference>
<gene>
    <name evidence="1" type="ORF">NGM99_05950</name>
</gene>
<dbReference type="InterPro" id="IPR036866">
    <property type="entry name" value="RibonucZ/Hydroxyglut_hydro"/>
</dbReference>
<name>A0ABT1C3D2_9HYPH</name>
<keyword evidence="2" id="KW-1185">Reference proteome</keyword>
<protein>
    <submittedName>
        <fullName evidence="1">MBL fold metallo-hydrolase</fullName>
    </submittedName>
</protein>
<dbReference type="Proteomes" id="UP001205906">
    <property type="component" value="Unassembled WGS sequence"/>
</dbReference>
<proteinExistence type="predicted"/>